<dbReference type="Proteomes" id="UP000192652">
    <property type="component" value="Unassembled WGS sequence"/>
</dbReference>
<dbReference type="InterPro" id="IPR000120">
    <property type="entry name" value="Amidase"/>
</dbReference>
<evidence type="ECO:0000256" key="2">
    <source>
        <dbReference type="ARBA" id="ARBA00021874"/>
    </source>
</evidence>
<dbReference type="InterPro" id="IPR036928">
    <property type="entry name" value="AS_sf"/>
</dbReference>
<evidence type="ECO:0000313" key="5">
    <source>
        <dbReference type="Proteomes" id="UP000192652"/>
    </source>
</evidence>
<evidence type="ECO:0000313" key="4">
    <source>
        <dbReference type="EMBL" id="OQP83813.1"/>
    </source>
</evidence>
<comment type="function">
    <text evidence="1">Hydrolyzes indole-3-acetamide (IAM) into indole-3-acetic acid (IAA).</text>
</comment>
<dbReference type="Pfam" id="PF01425">
    <property type="entry name" value="Amidase"/>
    <property type="match status" value="1"/>
</dbReference>
<dbReference type="SUPFAM" id="SSF75304">
    <property type="entry name" value="Amidase signature (AS) enzymes"/>
    <property type="match status" value="1"/>
</dbReference>
<dbReference type="EMBL" id="MSPX01000027">
    <property type="protein sequence ID" value="OQP83813.1"/>
    <property type="molecule type" value="Genomic_DNA"/>
</dbReference>
<dbReference type="InterPro" id="IPR020556">
    <property type="entry name" value="Amidase_CS"/>
</dbReference>
<dbReference type="PROSITE" id="PS00571">
    <property type="entry name" value="AMIDASES"/>
    <property type="match status" value="1"/>
</dbReference>
<organism evidence="4 5">
    <name type="scientific">Xaviernesmea rhizosphaerae</name>
    <dbReference type="NCBI Taxonomy" id="1672749"/>
    <lineage>
        <taxon>Bacteria</taxon>
        <taxon>Pseudomonadati</taxon>
        <taxon>Pseudomonadota</taxon>
        <taxon>Alphaproteobacteria</taxon>
        <taxon>Hyphomicrobiales</taxon>
        <taxon>Rhizobiaceae</taxon>
        <taxon>Rhizobium/Agrobacterium group</taxon>
        <taxon>Xaviernesmea</taxon>
    </lineage>
</organism>
<gene>
    <name evidence="4" type="ORF">BTR14_21545</name>
</gene>
<protein>
    <recommendedName>
        <fullName evidence="2">Indoleacetamide hydrolase</fullName>
    </recommendedName>
</protein>
<name>A0ABX3P8L1_9HYPH</name>
<dbReference type="Gene3D" id="3.90.1300.10">
    <property type="entry name" value="Amidase signature (AS) domain"/>
    <property type="match status" value="1"/>
</dbReference>
<comment type="caution">
    <text evidence="4">The sequence shown here is derived from an EMBL/GenBank/DDBJ whole genome shotgun (WGS) entry which is preliminary data.</text>
</comment>
<dbReference type="InterPro" id="IPR023631">
    <property type="entry name" value="Amidase_dom"/>
</dbReference>
<accession>A0ABX3P8L1</accession>
<dbReference type="PANTHER" id="PTHR11895:SF176">
    <property type="entry name" value="AMIDASE AMID-RELATED"/>
    <property type="match status" value="1"/>
</dbReference>
<feature type="domain" description="Amidase" evidence="3">
    <location>
        <begin position="23"/>
        <end position="437"/>
    </location>
</feature>
<dbReference type="RefSeq" id="WP_081177686.1">
    <property type="nucleotide sequence ID" value="NZ_MSPX01000027.1"/>
</dbReference>
<dbReference type="NCBIfam" id="NF004766">
    <property type="entry name" value="PRK06102.1"/>
    <property type="match status" value="1"/>
</dbReference>
<sequence>MMAGSSLCSLAFLLQTGALCPVDLVESIYDRIDREDMDGVFVTLTRERALAEAHAARLRLREGRSHGLLDGVPIGWKDLFDMHASVTTAGSTVLADQPKARIDADVVATLADAGMVSIGRTNMSEFAFSGLGINPHYGTPINPHSIDEPLIPGGSSSGSGVAVATGLLAVAMGSDTGGSVRIPAALTGIVGYKATRGRYSMRGVFPLAISLDSLGPLTRSVRDTVMIDAGLRGCLLALPVRRACPTRLVVPTNIVFDNCDPAVVHAFDAAIGRIADSGIPVERRPMPCFSTIFELMGRHGALASAQAFVLHRERLSSPNVVEMDRRMVARARQGERMALSDYMTLQAERERLITEFNSLLAPGELLAHPTVPQLAPPLVPLLLDDDLFNHTNALMLRNTLIGNFLDMCAISIPCGPEGSLPIGFQLAAPRNEDDRLLRVAMELEQLIRAAG</sequence>
<dbReference type="PANTHER" id="PTHR11895">
    <property type="entry name" value="TRANSAMIDASE"/>
    <property type="match status" value="1"/>
</dbReference>
<reference evidence="4 5" key="1">
    <citation type="journal article" date="2017" name="Antonie Van Leeuwenhoek">
        <title>Rhizobium rhizosphaerae sp. nov., a novel species isolated from rice rhizosphere.</title>
        <authorList>
            <person name="Zhao J.J."/>
            <person name="Zhang J."/>
            <person name="Zhang R.J."/>
            <person name="Zhang C.W."/>
            <person name="Yin H.Q."/>
            <person name="Zhang X.X."/>
        </authorList>
    </citation>
    <scope>NUCLEOTIDE SEQUENCE [LARGE SCALE GENOMIC DNA]</scope>
    <source>
        <strain evidence="4 5">RD15</strain>
    </source>
</reference>
<keyword evidence="5" id="KW-1185">Reference proteome</keyword>
<proteinExistence type="predicted"/>
<evidence type="ECO:0000256" key="1">
    <source>
        <dbReference type="ARBA" id="ARBA00003871"/>
    </source>
</evidence>
<evidence type="ECO:0000259" key="3">
    <source>
        <dbReference type="Pfam" id="PF01425"/>
    </source>
</evidence>